<comment type="caution">
    <text evidence="1">The sequence shown here is derived from an EMBL/GenBank/DDBJ whole genome shotgun (WGS) entry which is preliminary data.</text>
</comment>
<evidence type="ECO:0000313" key="2">
    <source>
        <dbReference type="Proteomes" id="UP001519325"/>
    </source>
</evidence>
<evidence type="ECO:0000313" key="1">
    <source>
        <dbReference type="EMBL" id="MBP2191628.1"/>
    </source>
</evidence>
<reference evidence="1 2" key="1">
    <citation type="submission" date="2021-03" db="EMBL/GenBank/DDBJ databases">
        <title>Sequencing the genomes of 1000 actinobacteria strains.</title>
        <authorList>
            <person name="Klenk H.-P."/>
        </authorList>
    </citation>
    <scope>NUCLEOTIDE SEQUENCE [LARGE SCALE GENOMIC DNA]</scope>
    <source>
        <strain evidence="1 2">DSM 45516</strain>
    </source>
</reference>
<dbReference type="Proteomes" id="UP001519325">
    <property type="component" value="Unassembled WGS sequence"/>
</dbReference>
<sequence length="55" mass="6129">MRDRGMLRAAPGNVPTRLEFLMPDHLPDPFVAVYPKLAAGLRSRNLFIPGAIRVN</sequence>
<protein>
    <submittedName>
        <fullName evidence="1">Uncharacterized protein</fullName>
    </submittedName>
</protein>
<proteinExistence type="predicted"/>
<name>A0ABS4QIU0_9NOCA</name>
<organism evidence="1 2">
    <name type="scientific">Nocardia goodfellowii</name>
    <dbReference type="NCBI Taxonomy" id="882446"/>
    <lineage>
        <taxon>Bacteria</taxon>
        <taxon>Bacillati</taxon>
        <taxon>Actinomycetota</taxon>
        <taxon>Actinomycetes</taxon>
        <taxon>Mycobacteriales</taxon>
        <taxon>Nocardiaceae</taxon>
        <taxon>Nocardia</taxon>
    </lineage>
</organism>
<keyword evidence="2" id="KW-1185">Reference proteome</keyword>
<dbReference type="EMBL" id="JAGGMR010000001">
    <property type="protein sequence ID" value="MBP2191628.1"/>
    <property type="molecule type" value="Genomic_DNA"/>
</dbReference>
<accession>A0ABS4QIU0</accession>
<gene>
    <name evidence="1" type="ORF">BJ987_004529</name>
</gene>